<sequence length="94" mass="10488">MKMRNIIPLVTGGTLLATLFGGSTLHAATKSKPNLVLVLVDDMGWGAFAPNHVDFTEKELNQEFCRIHVKDYTAEEAFEAAQKATPYLNRYCQE</sequence>
<gene>
    <name evidence="2" type="ORF">BACCELL_00116</name>
</gene>
<evidence type="ECO:0000256" key="1">
    <source>
        <dbReference type="SAM" id="SignalP"/>
    </source>
</evidence>
<proteinExistence type="predicted"/>
<comment type="caution">
    <text evidence="2">The sequence shown here is derived from an EMBL/GenBank/DDBJ whole genome shotgun (WGS) entry which is preliminary data.</text>
</comment>
<dbReference type="HOGENOM" id="CLU_2380139_0_0_10"/>
<feature type="signal peptide" evidence="1">
    <location>
        <begin position="1"/>
        <end position="27"/>
    </location>
</feature>
<dbReference type="RefSeq" id="WP_007209513.1">
    <property type="nucleotide sequence ID" value="NZ_EQ973486.1"/>
</dbReference>
<dbReference type="AlphaFoldDB" id="E2N774"/>
<evidence type="ECO:0008006" key="4">
    <source>
        <dbReference type="Google" id="ProtNLM"/>
    </source>
</evidence>
<feature type="chain" id="PRO_5003160614" description="Sulfatase N-terminal domain-containing protein" evidence="1">
    <location>
        <begin position="28"/>
        <end position="94"/>
    </location>
</feature>
<evidence type="ECO:0000313" key="2">
    <source>
        <dbReference type="EMBL" id="EEF92214.1"/>
    </source>
</evidence>
<dbReference type="EMBL" id="ACCH01000010">
    <property type="protein sequence ID" value="EEF92214.1"/>
    <property type="molecule type" value="Genomic_DNA"/>
</dbReference>
<reference evidence="2 3" key="1">
    <citation type="submission" date="2008-12" db="EMBL/GenBank/DDBJ databases">
        <authorList>
            <person name="Fulton L."/>
            <person name="Clifton S."/>
            <person name="Fulton B."/>
            <person name="Xu J."/>
            <person name="Minx P."/>
            <person name="Pepin K.H."/>
            <person name="Johnson M."/>
            <person name="Bhonagiri V."/>
            <person name="Nash W.E."/>
            <person name="Mardis E.R."/>
            <person name="Wilson R.K."/>
        </authorList>
    </citation>
    <scope>NUCLEOTIDE SEQUENCE [LARGE SCALE GENOMIC DNA]</scope>
    <source>
        <strain evidence="2 3">DSM 14838</strain>
    </source>
</reference>
<dbReference type="Proteomes" id="UP000003711">
    <property type="component" value="Unassembled WGS sequence"/>
</dbReference>
<evidence type="ECO:0000313" key="3">
    <source>
        <dbReference type="Proteomes" id="UP000003711"/>
    </source>
</evidence>
<accession>E2N774</accession>
<name>E2N774_9BACE</name>
<organism evidence="2 3">
    <name type="scientific">Bacteroides cellulosilyticus DSM 14838</name>
    <dbReference type="NCBI Taxonomy" id="537012"/>
    <lineage>
        <taxon>Bacteria</taxon>
        <taxon>Pseudomonadati</taxon>
        <taxon>Bacteroidota</taxon>
        <taxon>Bacteroidia</taxon>
        <taxon>Bacteroidales</taxon>
        <taxon>Bacteroidaceae</taxon>
        <taxon>Bacteroides</taxon>
    </lineage>
</organism>
<protein>
    <recommendedName>
        <fullName evidence="4">Sulfatase N-terminal domain-containing protein</fullName>
    </recommendedName>
</protein>
<keyword evidence="1" id="KW-0732">Signal</keyword>
<reference evidence="2 3" key="2">
    <citation type="submission" date="2009-01" db="EMBL/GenBank/DDBJ databases">
        <title>Draft genome sequence of Bacteroides cellulosilyticus (DSM 14838).</title>
        <authorList>
            <person name="Sudarsanam P."/>
            <person name="Ley R."/>
            <person name="Guruge J."/>
            <person name="Turnbaugh P.J."/>
            <person name="Mahowald M."/>
            <person name="Liep D."/>
            <person name="Gordon J."/>
        </authorList>
    </citation>
    <scope>NUCLEOTIDE SEQUENCE [LARGE SCALE GENOMIC DNA]</scope>
    <source>
        <strain evidence="2 3">DSM 14838</strain>
    </source>
</reference>